<keyword evidence="5" id="KW-0571">Peptide transport</keyword>
<evidence type="ECO:0000256" key="10">
    <source>
        <dbReference type="SAM" id="Phobius"/>
    </source>
</evidence>
<feature type="region of interest" description="Disordered" evidence="9">
    <location>
        <begin position="1"/>
        <end position="22"/>
    </location>
</feature>
<evidence type="ECO:0000313" key="12">
    <source>
        <dbReference type="Proteomes" id="UP001217417"/>
    </source>
</evidence>
<feature type="compositionally biased region" description="Polar residues" evidence="9">
    <location>
        <begin position="1"/>
        <end position="11"/>
    </location>
</feature>
<reference evidence="11" key="1">
    <citation type="submission" date="2023-03" db="EMBL/GenBank/DDBJ databases">
        <title>Near-Complete genome sequence of Lipomyces tetrasporous NRRL Y-64009, an oleaginous yeast capable of growing on lignocellulosic hydrolysates.</title>
        <authorList>
            <consortium name="Lawrence Berkeley National Laboratory"/>
            <person name="Jagtap S.S."/>
            <person name="Liu J.-J."/>
            <person name="Walukiewicz H.E."/>
            <person name="Pangilinan J."/>
            <person name="Lipzen A."/>
            <person name="Ahrendt S."/>
            <person name="Koriabine M."/>
            <person name="Cobaugh K."/>
            <person name="Salamov A."/>
            <person name="Yoshinaga Y."/>
            <person name="Ng V."/>
            <person name="Daum C."/>
            <person name="Grigoriev I.V."/>
            <person name="Slininger P.J."/>
            <person name="Dien B.S."/>
            <person name="Jin Y.-S."/>
            <person name="Rao C.V."/>
        </authorList>
    </citation>
    <scope>NUCLEOTIDE SEQUENCE</scope>
    <source>
        <strain evidence="11">NRRL Y-64009</strain>
    </source>
</reference>
<evidence type="ECO:0000256" key="1">
    <source>
        <dbReference type="ARBA" id="ARBA00004141"/>
    </source>
</evidence>
<dbReference type="GeneID" id="80880669"/>
<feature type="transmembrane region" description="Helical" evidence="10">
    <location>
        <begin position="396"/>
        <end position="415"/>
    </location>
</feature>
<proteinExistence type="inferred from homology"/>
<dbReference type="AlphaFoldDB" id="A0AAD7VPP9"/>
<dbReference type="InterPro" id="IPR004813">
    <property type="entry name" value="OPT"/>
</dbReference>
<protein>
    <submittedName>
        <fullName evidence="11">OPT oligopeptide transporter protein-domain-containing protein</fullName>
    </submittedName>
</protein>
<dbReference type="Pfam" id="PF03169">
    <property type="entry name" value="OPT"/>
    <property type="match status" value="1"/>
</dbReference>
<dbReference type="PANTHER" id="PTHR22601">
    <property type="entry name" value="ISP4 LIKE PROTEIN"/>
    <property type="match status" value="1"/>
</dbReference>
<keyword evidence="12" id="KW-1185">Reference proteome</keyword>
<feature type="transmembrane region" description="Helical" evidence="10">
    <location>
        <begin position="531"/>
        <end position="551"/>
    </location>
</feature>
<evidence type="ECO:0000256" key="9">
    <source>
        <dbReference type="SAM" id="MobiDB-lite"/>
    </source>
</evidence>
<dbReference type="Proteomes" id="UP001217417">
    <property type="component" value="Unassembled WGS sequence"/>
</dbReference>
<dbReference type="NCBIfam" id="TIGR00727">
    <property type="entry name" value="ISP4_OPT"/>
    <property type="match status" value="1"/>
</dbReference>
<evidence type="ECO:0000256" key="4">
    <source>
        <dbReference type="ARBA" id="ARBA00022692"/>
    </source>
</evidence>
<organism evidence="11 12">
    <name type="scientific">Lipomyces tetrasporus</name>
    <dbReference type="NCBI Taxonomy" id="54092"/>
    <lineage>
        <taxon>Eukaryota</taxon>
        <taxon>Fungi</taxon>
        <taxon>Dikarya</taxon>
        <taxon>Ascomycota</taxon>
        <taxon>Saccharomycotina</taxon>
        <taxon>Lipomycetes</taxon>
        <taxon>Lipomycetales</taxon>
        <taxon>Lipomycetaceae</taxon>
        <taxon>Lipomyces</taxon>
    </lineage>
</organism>
<feature type="transmembrane region" description="Helical" evidence="10">
    <location>
        <begin position="557"/>
        <end position="577"/>
    </location>
</feature>
<keyword evidence="6" id="KW-0653">Protein transport</keyword>
<keyword evidence="3" id="KW-0813">Transport</keyword>
<dbReference type="EMBL" id="JARPMG010000010">
    <property type="protein sequence ID" value="KAJ8098032.1"/>
    <property type="molecule type" value="Genomic_DNA"/>
</dbReference>
<evidence type="ECO:0000256" key="2">
    <source>
        <dbReference type="ARBA" id="ARBA00008807"/>
    </source>
</evidence>
<keyword evidence="8 10" id="KW-0472">Membrane</keyword>
<dbReference type="GO" id="GO:0016020">
    <property type="term" value="C:membrane"/>
    <property type="evidence" value="ECO:0007669"/>
    <property type="project" value="UniProtKB-SubCell"/>
</dbReference>
<feature type="transmembrane region" description="Helical" evidence="10">
    <location>
        <begin position="318"/>
        <end position="334"/>
    </location>
</feature>
<evidence type="ECO:0000256" key="6">
    <source>
        <dbReference type="ARBA" id="ARBA00022927"/>
    </source>
</evidence>
<dbReference type="RefSeq" id="XP_056041482.1">
    <property type="nucleotide sequence ID" value="XM_056185503.1"/>
</dbReference>
<dbReference type="NCBIfam" id="TIGR00728">
    <property type="entry name" value="OPT_sfam"/>
    <property type="match status" value="1"/>
</dbReference>
<feature type="compositionally biased region" description="Basic and acidic residues" evidence="9">
    <location>
        <begin position="12"/>
        <end position="22"/>
    </location>
</feature>
<keyword evidence="4 10" id="KW-0812">Transmembrane</keyword>
<gene>
    <name evidence="11" type="ORF">POJ06DRAFT_214648</name>
</gene>
<evidence type="ECO:0000313" key="11">
    <source>
        <dbReference type="EMBL" id="KAJ8098032.1"/>
    </source>
</evidence>
<dbReference type="InterPro" id="IPR004648">
    <property type="entry name" value="Oligpept_transpt"/>
</dbReference>
<keyword evidence="7 10" id="KW-1133">Transmembrane helix</keyword>
<evidence type="ECO:0000256" key="3">
    <source>
        <dbReference type="ARBA" id="ARBA00022448"/>
    </source>
</evidence>
<feature type="transmembrane region" description="Helical" evidence="10">
    <location>
        <begin position="708"/>
        <end position="726"/>
    </location>
</feature>
<comment type="subcellular location">
    <subcellularLocation>
        <location evidence="1">Membrane</location>
        <topology evidence="1">Multi-pass membrane protein</topology>
    </subcellularLocation>
</comment>
<feature type="transmembrane region" description="Helical" evidence="10">
    <location>
        <begin position="252"/>
        <end position="273"/>
    </location>
</feature>
<evidence type="ECO:0000256" key="5">
    <source>
        <dbReference type="ARBA" id="ARBA00022856"/>
    </source>
</evidence>
<feature type="transmembrane region" description="Helical" evidence="10">
    <location>
        <begin position="145"/>
        <end position="165"/>
    </location>
</feature>
<comment type="caution">
    <text evidence="11">The sequence shown here is derived from an EMBL/GenBank/DDBJ whole genome shotgun (WGS) entry which is preliminary data.</text>
</comment>
<evidence type="ECO:0000256" key="7">
    <source>
        <dbReference type="ARBA" id="ARBA00022989"/>
    </source>
</evidence>
<accession>A0AAD7VPP9</accession>
<feature type="transmembrane region" description="Helical" evidence="10">
    <location>
        <begin position="177"/>
        <end position="199"/>
    </location>
</feature>
<feature type="transmembrane region" description="Helical" evidence="10">
    <location>
        <begin position="784"/>
        <end position="805"/>
    </location>
</feature>
<name>A0AAD7VPP9_9ASCO</name>
<dbReference type="GO" id="GO:0035673">
    <property type="term" value="F:oligopeptide transmembrane transporter activity"/>
    <property type="evidence" value="ECO:0007669"/>
    <property type="project" value="InterPro"/>
</dbReference>
<sequence length="850" mass="96074">MTDADQGSISTEQEKKSVEQHVRNLDIESNRKILKDLDSERAEEILGQSQNIDFILDKISTISIEESINILKGAIEYHEDDPNFPHQSMEKIKTLVNVSSEEEKDNLYEFDLKFQAVLIGYVSPYPEVRSIVDATDDPTIPVETFRVYLLGVFYIVIVSGVNQFFTTRQPHIGISAAIIQILLYPSGKILAMALPDWGFTLRGTRYSLNPGPWTFKEQMLAHIMMGGSLSATNVSSNLIPVLHLNIFYGYKWATIGFQLLMQFSTQLIGMGLAGTMRRWAVYPVRCVWPTNLAGIALNRALLKDEKRTTVHGWSISRYWFFWVIFAFSFFYYWIPGYLFTALSTFNWINWIAPNNFNLAVISGSTLGLGINPITTFDWSVINHGFGPLTLPFYTAVNQYIGLFLSSFAIIGMYWANYKYTAYMPINSNTLMTNTGDPFNVQKVITNGLLDIKKYQKYSPPFYSAGALFDTGSNFFFHTIVVTGIFLSEWKTLYLSVKDIVLDFKNPLRSTYSRFQDVHSRMMARYKEVPDWWFYIVLVGGFVLSVAAVTAYPTRATVPGLLIAYGVTILCLIPIVLLQAIAGIGFGTAAYTDIISGYLWPGNGSSMMIMRISANAMDSTAAAYVGNQKEAHYAKIPPRANFRVQIIGTVLQCLVTVGVVNWQMSNVHDLCTTNQPEKFKCAGEHAFYNTSISWGVIGPRRMFNDIYPVLKYCFLMGFLVAFPLHFLRLRFRKQLRHVNPILVAAGMGNWAPYNLSYFTPGFYVSIAFMYVIRQRYLAWWEKYNYILHSGLTSGVAFGALLVFFTLQYNGINLSWWGNNISSTGIDGGIGRQTLLPLPEVGYFGPSPGHYP</sequence>
<feature type="transmembrane region" description="Helical" evidence="10">
    <location>
        <begin position="279"/>
        <end position="297"/>
    </location>
</feature>
<feature type="transmembrane region" description="Helical" evidence="10">
    <location>
        <begin position="754"/>
        <end position="772"/>
    </location>
</feature>
<dbReference type="GO" id="GO:0015031">
    <property type="term" value="P:protein transport"/>
    <property type="evidence" value="ECO:0007669"/>
    <property type="project" value="UniProtKB-KW"/>
</dbReference>
<evidence type="ECO:0000256" key="8">
    <source>
        <dbReference type="ARBA" id="ARBA00023136"/>
    </source>
</evidence>
<comment type="similarity">
    <text evidence="2">Belongs to the oligopeptide OPT transporter family.</text>
</comment>